<keyword evidence="9" id="KW-0325">Glycoprotein</keyword>
<keyword evidence="8" id="KW-1015">Disulfide bond</keyword>
<dbReference type="Pfam" id="PF01453">
    <property type="entry name" value="B_lectin"/>
    <property type="match status" value="1"/>
</dbReference>
<comment type="catalytic activity">
    <reaction evidence="11">
        <text>L-seryl-[protein] + ATP = O-phospho-L-seryl-[protein] + ADP + H(+)</text>
        <dbReference type="Rhea" id="RHEA:17989"/>
        <dbReference type="Rhea" id="RHEA-COMP:9863"/>
        <dbReference type="Rhea" id="RHEA-COMP:11604"/>
        <dbReference type="ChEBI" id="CHEBI:15378"/>
        <dbReference type="ChEBI" id="CHEBI:29999"/>
        <dbReference type="ChEBI" id="CHEBI:30616"/>
        <dbReference type="ChEBI" id="CHEBI:83421"/>
        <dbReference type="ChEBI" id="CHEBI:456216"/>
        <dbReference type="EC" id="2.7.11.1"/>
    </reaction>
</comment>
<dbReference type="InterPro" id="IPR001480">
    <property type="entry name" value="Bulb-type_lectin_dom"/>
</dbReference>
<dbReference type="PROSITE" id="PS50948">
    <property type="entry name" value="PAN"/>
    <property type="match status" value="1"/>
</dbReference>
<dbReference type="SMART" id="SM00473">
    <property type="entry name" value="PAN_AP"/>
    <property type="match status" value="1"/>
</dbReference>
<accession>A0ABD1LWP1</accession>
<sequence>MVFRSGIGNEAETDPEVYLWQSFDHPSDTALPGMKLGSDLRTGLTRKYTAWKSPDDPSPGDVDRVLELYNYPEIYTMKGTTKLFRTGPWNGVYFSGMPKLRNNTIFGFNFVRNKDEVYYSFSQVNDHVLSRMVTNQTGYLYRYVWAEDEERNWRTYMSYPKVFCDSYSLCGPYGNCVSTQSQSCQCLKGFRPKSPEAWISSVWSQGCVRNKPLSCKDKLTEGFVKFEGLKVPDTTHTWLDDNIGLEECRVKCLNNCSCMAYTNSDIRGGGSGCVMWFGDLVDMQQYENGGQDLYIRMDASELDDTKSKMLGWSRRLHIICGIARGLMYLHQDSRLRIVHRDLKASNILLDENLCPKISDFGLAKIFGGDQIEGNTRRVVGT</sequence>
<evidence type="ECO:0000256" key="9">
    <source>
        <dbReference type="ARBA" id="ARBA00023180"/>
    </source>
</evidence>
<feature type="domain" description="Apple" evidence="13">
    <location>
        <begin position="215"/>
        <end position="298"/>
    </location>
</feature>
<keyword evidence="15" id="KW-1185">Reference proteome</keyword>
<organism evidence="14 15">
    <name type="scientific">Flemingia macrophylla</name>
    <dbReference type="NCBI Taxonomy" id="520843"/>
    <lineage>
        <taxon>Eukaryota</taxon>
        <taxon>Viridiplantae</taxon>
        <taxon>Streptophyta</taxon>
        <taxon>Embryophyta</taxon>
        <taxon>Tracheophyta</taxon>
        <taxon>Spermatophyta</taxon>
        <taxon>Magnoliopsida</taxon>
        <taxon>eudicotyledons</taxon>
        <taxon>Gunneridae</taxon>
        <taxon>Pentapetalae</taxon>
        <taxon>rosids</taxon>
        <taxon>fabids</taxon>
        <taxon>Fabales</taxon>
        <taxon>Fabaceae</taxon>
        <taxon>Papilionoideae</taxon>
        <taxon>50 kb inversion clade</taxon>
        <taxon>NPAAA clade</taxon>
        <taxon>indigoferoid/millettioid clade</taxon>
        <taxon>Phaseoleae</taxon>
        <taxon>Flemingia</taxon>
    </lineage>
</organism>
<dbReference type="Pfam" id="PF08276">
    <property type="entry name" value="PAN_2"/>
    <property type="match status" value="1"/>
</dbReference>
<dbReference type="SUPFAM" id="SSF56112">
    <property type="entry name" value="Protein kinase-like (PK-like)"/>
    <property type="match status" value="1"/>
</dbReference>
<dbReference type="EC" id="2.7.11.1" evidence="1"/>
<evidence type="ECO:0000259" key="13">
    <source>
        <dbReference type="PROSITE" id="PS50948"/>
    </source>
</evidence>
<dbReference type="Gene3D" id="1.10.510.10">
    <property type="entry name" value="Transferase(Phosphotransferase) domain 1"/>
    <property type="match status" value="1"/>
</dbReference>
<comment type="catalytic activity">
    <reaction evidence="10">
        <text>L-threonyl-[protein] + ATP = O-phospho-L-threonyl-[protein] + ADP + H(+)</text>
        <dbReference type="Rhea" id="RHEA:46608"/>
        <dbReference type="Rhea" id="RHEA-COMP:11060"/>
        <dbReference type="Rhea" id="RHEA-COMP:11605"/>
        <dbReference type="ChEBI" id="CHEBI:15378"/>
        <dbReference type="ChEBI" id="CHEBI:30013"/>
        <dbReference type="ChEBI" id="CHEBI:30616"/>
        <dbReference type="ChEBI" id="CHEBI:61977"/>
        <dbReference type="ChEBI" id="CHEBI:456216"/>
        <dbReference type="EC" id="2.7.11.1"/>
    </reaction>
</comment>
<dbReference type="CDD" id="cd01098">
    <property type="entry name" value="PAN_AP_plant"/>
    <property type="match status" value="1"/>
</dbReference>
<dbReference type="PANTHER" id="PTHR32444:SF234">
    <property type="entry name" value="RECEPTOR-LIKE SERINE_THREONINE-PROTEIN KINASE"/>
    <property type="match status" value="1"/>
</dbReference>
<keyword evidence="2" id="KW-0723">Serine/threonine-protein kinase</keyword>
<evidence type="ECO:0000256" key="1">
    <source>
        <dbReference type="ARBA" id="ARBA00012513"/>
    </source>
</evidence>
<dbReference type="Proteomes" id="UP001603857">
    <property type="component" value="Unassembled WGS sequence"/>
</dbReference>
<protein>
    <recommendedName>
        <fullName evidence="1">non-specific serine/threonine protein kinase</fullName>
        <ecNumber evidence="1">2.7.11.1</ecNumber>
    </recommendedName>
</protein>
<dbReference type="AlphaFoldDB" id="A0ABD1LWP1"/>
<evidence type="ECO:0000256" key="7">
    <source>
        <dbReference type="ARBA" id="ARBA00022840"/>
    </source>
</evidence>
<dbReference type="InterPro" id="IPR003609">
    <property type="entry name" value="Pan_app"/>
</dbReference>
<feature type="domain" description="Protein kinase" evidence="12">
    <location>
        <begin position="162"/>
        <end position="381"/>
    </location>
</feature>
<evidence type="ECO:0000256" key="6">
    <source>
        <dbReference type="ARBA" id="ARBA00022777"/>
    </source>
</evidence>
<evidence type="ECO:0000256" key="3">
    <source>
        <dbReference type="ARBA" id="ARBA00022679"/>
    </source>
</evidence>
<dbReference type="InterPro" id="IPR008271">
    <property type="entry name" value="Ser/Thr_kinase_AS"/>
</dbReference>
<dbReference type="Pfam" id="PF00954">
    <property type="entry name" value="S_locus_glycop"/>
    <property type="match status" value="1"/>
</dbReference>
<proteinExistence type="predicted"/>
<keyword evidence="3" id="KW-0808">Transferase</keyword>
<evidence type="ECO:0000256" key="10">
    <source>
        <dbReference type="ARBA" id="ARBA00047899"/>
    </source>
</evidence>
<evidence type="ECO:0000313" key="15">
    <source>
        <dbReference type="Proteomes" id="UP001603857"/>
    </source>
</evidence>
<keyword evidence="6" id="KW-0418">Kinase</keyword>
<evidence type="ECO:0000313" key="14">
    <source>
        <dbReference type="EMBL" id="KAL2327894.1"/>
    </source>
</evidence>
<dbReference type="InterPro" id="IPR000719">
    <property type="entry name" value="Prot_kinase_dom"/>
</dbReference>
<dbReference type="PROSITE" id="PS50011">
    <property type="entry name" value="PROTEIN_KINASE_DOM"/>
    <property type="match status" value="1"/>
</dbReference>
<evidence type="ECO:0000256" key="2">
    <source>
        <dbReference type="ARBA" id="ARBA00022527"/>
    </source>
</evidence>
<keyword evidence="7" id="KW-0067">ATP-binding</keyword>
<evidence type="ECO:0000256" key="5">
    <source>
        <dbReference type="ARBA" id="ARBA00022741"/>
    </source>
</evidence>
<dbReference type="InterPro" id="IPR036426">
    <property type="entry name" value="Bulb-type_lectin_dom_sf"/>
</dbReference>
<evidence type="ECO:0000256" key="8">
    <source>
        <dbReference type="ARBA" id="ARBA00023157"/>
    </source>
</evidence>
<keyword evidence="5" id="KW-0547">Nucleotide-binding</keyword>
<dbReference type="SUPFAM" id="SSF51110">
    <property type="entry name" value="alpha-D-mannose-specific plant lectins"/>
    <property type="match status" value="1"/>
</dbReference>
<dbReference type="EMBL" id="JBGMDY010000007">
    <property type="protein sequence ID" value="KAL2327894.1"/>
    <property type="molecule type" value="Genomic_DNA"/>
</dbReference>
<evidence type="ECO:0000259" key="12">
    <source>
        <dbReference type="PROSITE" id="PS50011"/>
    </source>
</evidence>
<dbReference type="PANTHER" id="PTHR32444">
    <property type="entry name" value="BULB-TYPE LECTIN DOMAIN-CONTAINING PROTEIN"/>
    <property type="match status" value="1"/>
</dbReference>
<dbReference type="Pfam" id="PF00069">
    <property type="entry name" value="Pkinase"/>
    <property type="match status" value="1"/>
</dbReference>
<evidence type="ECO:0000256" key="11">
    <source>
        <dbReference type="ARBA" id="ARBA00048679"/>
    </source>
</evidence>
<dbReference type="GO" id="GO:0004674">
    <property type="term" value="F:protein serine/threonine kinase activity"/>
    <property type="evidence" value="ECO:0007669"/>
    <property type="project" value="UniProtKB-KW"/>
</dbReference>
<reference evidence="14 15" key="1">
    <citation type="submission" date="2024-08" db="EMBL/GenBank/DDBJ databases">
        <title>Insights into the chromosomal genome structure of Flemingia macrophylla.</title>
        <authorList>
            <person name="Ding Y."/>
            <person name="Zhao Y."/>
            <person name="Bi W."/>
            <person name="Wu M."/>
            <person name="Zhao G."/>
            <person name="Gong Y."/>
            <person name="Li W."/>
            <person name="Zhang P."/>
        </authorList>
    </citation>
    <scope>NUCLEOTIDE SEQUENCE [LARGE SCALE GENOMIC DNA]</scope>
    <source>
        <strain evidence="14">DYQJB</strain>
        <tissue evidence="14">Leaf</tissue>
    </source>
</reference>
<comment type="caution">
    <text evidence="14">The sequence shown here is derived from an EMBL/GenBank/DDBJ whole genome shotgun (WGS) entry which is preliminary data.</text>
</comment>
<keyword evidence="4" id="KW-0732">Signal</keyword>
<dbReference type="InterPro" id="IPR000858">
    <property type="entry name" value="S_locus_glycoprot_dom"/>
</dbReference>
<dbReference type="GO" id="GO:0005524">
    <property type="term" value="F:ATP binding"/>
    <property type="evidence" value="ECO:0007669"/>
    <property type="project" value="UniProtKB-KW"/>
</dbReference>
<name>A0ABD1LWP1_9FABA</name>
<dbReference type="InterPro" id="IPR011009">
    <property type="entry name" value="Kinase-like_dom_sf"/>
</dbReference>
<evidence type="ECO:0000256" key="4">
    <source>
        <dbReference type="ARBA" id="ARBA00022729"/>
    </source>
</evidence>
<dbReference type="PROSITE" id="PS00108">
    <property type="entry name" value="PROTEIN_KINASE_ST"/>
    <property type="match status" value="1"/>
</dbReference>
<gene>
    <name evidence="14" type="ORF">Fmac_021321</name>
</gene>
<dbReference type="FunFam" id="1.10.510.10:FF:001023">
    <property type="entry name" value="Os07g0541700 protein"/>
    <property type="match status" value="1"/>
</dbReference>